<dbReference type="PROSITE" id="PS00585">
    <property type="entry name" value="RIBOSOMAL_S5"/>
    <property type="match status" value="1"/>
</dbReference>
<dbReference type="InterPro" id="IPR000851">
    <property type="entry name" value="Ribosomal_uS5"/>
</dbReference>
<keyword evidence="2" id="KW-0699">rRNA-binding</keyword>
<dbReference type="InterPro" id="IPR020568">
    <property type="entry name" value="Ribosomal_Su5_D2-typ_SF"/>
</dbReference>
<dbReference type="PANTHER" id="PTHR13718">
    <property type="entry name" value="RIBOSOMAL S SUBUNIT"/>
    <property type="match status" value="1"/>
</dbReference>
<evidence type="ECO:0000256" key="1">
    <source>
        <dbReference type="ARBA" id="ARBA00008945"/>
    </source>
</evidence>
<dbReference type="GO" id="GO:0006412">
    <property type="term" value="P:translation"/>
    <property type="evidence" value="ECO:0007669"/>
    <property type="project" value="InterPro"/>
</dbReference>
<evidence type="ECO:0000256" key="10">
    <source>
        <dbReference type="RuleBase" id="RU003823"/>
    </source>
</evidence>
<feature type="domain" description="S5 DRBM" evidence="12">
    <location>
        <begin position="131"/>
        <end position="194"/>
    </location>
</feature>
<dbReference type="FunFam" id="3.30.230.10:FF:000004">
    <property type="entry name" value="40S ribosomal protein S2"/>
    <property type="match status" value="1"/>
</dbReference>
<evidence type="ECO:0000256" key="8">
    <source>
        <dbReference type="ARBA" id="ARBA00035519"/>
    </source>
</evidence>
<dbReference type="InterPro" id="IPR005324">
    <property type="entry name" value="Ribosomal_uS5_C"/>
</dbReference>
<reference evidence="13" key="1">
    <citation type="submission" date="2019-11" db="EMBL/GenBank/DDBJ databases">
        <title>Lipid analysis of CO2-rich subsurface aquifers suggests an autotrophy-based deep biosphere with lysolipids enriched in CPR bacteria.</title>
        <authorList>
            <person name="Probst A.J."/>
            <person name="Elling F.J."/>
            <person name="Castelle C.J."/>
            <person name="Zhu Q."/>
            <person name="Elvert M."/>
            <person name="Birarda G."/>
            <person name="Holman H.-Y."/>
            <person name="Lane K.R."/>
            <person name="Ladd B."/>
            <person name="Ryan M.C."/>
            <person name="Woyke T."/>
            <person name="Hinrichs K.-U."/>
            <person name="Banfield J.F."/>
        </authorList>
    </citation>
    <scope>NUCLEOTIDE SEQUENCE</scope>
    <source>
        <strain evidence="13">CG_2015-04_33_537</strain>
    </source>
</reference>
<protein>
    <recommendedName>
        <fullName evidence="7">Small ribosomal subunit protein uS5</fullName>
    </recommendedName>
    <alternativeName>
        <fullName evidence="8">30S ribosomal protein S5</fullName>
    </alternativeName>
</protein>
<dbReference type="Gene3D" id="3.30.230.10">
    <property type="match status" value="1"/>
</dbReference>
<dbReference type="InterPro" id="IPR047866">
    <property type="entry name" value="Ribosomal_uS5_arc"/>
</dbReference>
<dbReference type="NCBIfam" id="TIGR01020">
    <property type="entry name" value="uS5_euk_arch"/>
    <property type="match status" value="1"/>
</dbReference>
<dbReference type="SUPFAM" id="SSF54768">
    <property type="entry name" value="dsRNA-binding domain-like"/>
    <property type="match status" value="1"/>
</dbReference>
<evidence type="ECO:0000256" key="3">
    <source>
        <dbReference type="ARBA" id="ARBA00022884"/>
    </source>
</evidence>
<sequence>MAETNINAEKKAHTATGSATREIKGGESQVRSGFGRGNGSGRGGFSSGRGGGFGGSGRRGGFSGGFGRSREEVVDLRRRIRRIETEKSAWIPKTEIGKKVANGEIKTIDEILEKNIRIKDPEIVEKLLPNLGEEIIENKRVQRVTTNGRVMRFKVVVAVGDGDGHIGLGQGKAKEVPIAITQAVRAAKLNIKKINRGCGSWFCNCGKPHTLPITMIGNSGSVSVKLIPAAGGLGLVAGEVTKKVLALAGIKDMWSSSTGHTRTSLNLAQATIDALVKCTKIKK</sequence>
<evidence type="ECO:0000256" key="9">
    <source>
        <dbReference type="PROSITE-ProRule" id="PRU00268"/>
    </source>
</evidence>
<dbReference type="PROSITE" id="PS50881">
    <property type="entry name" value="S5_DSRBD"/>
    <property type="match status" value="1"/>
</dbReference>
<evidence type="ECO:0000256" key="2">
    <source>
        <dbReference type="ARBA" id="ARBA00022730"/>
    </source>
</evidence>
<keyword evidence="3" id="KW-0694">RNA-binding</keyword>
<evidence type="ECO:0000256" key="5">
    <source>
        <dbReference type="ARBA" id="ARBA00023274"/>
    </source>
</evidence>
<organism evidence="13 14">
    <name type="scientific">Candidatus Altarchaeum hamiconexum</name>
    <dbReference type="NCBI Taxonomy" id="1803513"/>
    <lineage>
        <taxon>Archaea</taxon>
        <taxon>Candidatus Altarchaeota</taxon>
        <taxon>Candidatus Altiarchaeia</taxon>
        <taxon>Candidatus Altarchaeales</taxon>
        <taxon>Candidatus Altarchaeaceae</taxon>
        <taxon>Candidatus Altarchaeum</taxon>
    </lineage>
</organism>
<feature type="region of interest" description="Disordered" evidence="11">
    <location>
        <begin position="1"/>
        <end position="67"/>
    </location>
</feature>
<dbReference type="EMBL" id="JAACQH010000108">
    <property type="protein sequence ID" value="NCS91793.1"/>
    <property type="molecule type" value="Genomic_DNA"/>
</dbReference>
<dbReference type="InterPro" id="IPR005711">
    <property type="entry name" value="Ribosomal_uS5_euk/arc"/>
</dbReference>
<dbReference type="InterPro" id="IPR014721">
    <property type="entry name" value="Ribsml_uS5_D2-typ_fold_subgr"/>
</dbReference>
<dbReference type="Pfam" id="PF00333">
    <property type="entry name" value="Ribosomal_S5"/>
    <property type="match status" value="1"/>
</dbReference>
<name>A0A8J7YZB5_9ARCH</name>
<dbReference type="NCBIfam" id="NF003125">
    <property type="entry name" value="PRK04044.1"/>
    <property type="match status" value="1"/>
</dbReference>
<evidence type="ECO:0000313" key="13">
    <source>
        <dbReference type="EMBL" id="NCS91793.1"/>
    </source>
</evidence>
<keyword evidence="5 9" id="KW-0687">Ribonucleoprotein</keyword>
<dbReference type="GO" id="GO:0022627">
    <property type="term" value="C:cytosolic small ribosomal subunit"/>
    <property type="evidence" value="ECO:0007669"/>
    <property type="project" value="TreeGrafter"/>
</dbReference>
<proteinExistence type="inferred from homology"/>
<dbReference type="InterPro" id="IPR013810">
    <property type="entry name" value="Ribosomal_uS5_N"/>
</dbReference>
<evidence type="ECO:0000256" key="6">
    <source>
        <dbReference type="ARBA" id="ARBA00025844"/>
    </source>
</evidence>
<gene>
    <name evidence="13" type="ORF">GW779_05255</name>
</gene>
<evidence type="ECO:0000313" key="14">
    <source>
        <dbReference type="Proteomes" id="UP000738826"/>
    </source>
</evidence>
<dbReference type="Proteomes" id="UP000738826">
    <property type="component" value="Unassembled WGS sequence"/>
</dbReference>
<dbReference type="InterPro" id="IPR018192">
    <property type="entry name" value="Ribosomal_uS5_N_CS"/>
</dbReference>
<evidence type="ECO:0000256" key="4">
    <source>
        <dbReference type="ARBA" id="ARBA00022980"/>
    </source>
</evidence>
<evidence type="ECO:0000256" key="11">
    <source>
        <dbReference type="SAM" id="MobiDB-lite"/>
    </source>
</evidence>
<dbReference type="GO" id="GO:0003735">
    <property type="term" value="F:structural constituent of ribosome"/>
    <property type="evidence" value="ECO:0007669"/>
    <property type="project" value="UniProtKB-UniRule"/>
</dbReference>
<dbReference type="AlphaFoldDB" id="A0A8J7YZB5"/>
<evidence type="ECO:0000256" key="7">
    <source>
        <dbReference type="ARBA" id="ARBA00035255"/>
    </source>
</evidence>
<dbReference type="Pfam" id="PF03719">
    <property type="entry name" value="Ribosomal_S5_C"/>
    <property type="match status" value="1"/>
</dbReference>
<comment type="caution">
    <text evidence="13">The sequence shown here is derived from an EMBL/GenBank/DDBJ whole genome shotgun (WGS) entry which is preliminary data.</text>
</comment>
<dbReference type="Gene3D" id="3.30.160.20">
    <property type="match status" value="1"/>
</dbReference>
<accession>A0A8J7YZB5</accession>
<dbReference type="SUPFAM" id="SSF54211">
    <property type="entry name" value="Ribosomal protein S5 domain 2-like"/>
    <property type="match status" value="1"/>
</dbReference>
<dbReference type="PANTHER" id="PTHR13718:SF4">
    <property type="entry name" value="40S RIBOSOMAL PROTEIN S2"/>
    <property type="match status" value="1"/>
</dbReference>
<keyword evidence="4 9" id="KW-0689">Ribosomal protein</keyword>
<comment type="subunit">
    <text evidence="6">Part of the 30S ribosomal subunit. Contacts protein S4.</text>
</comment>
<evidence type="ECO:0000259" key="12">
    <source>
        <dbReference type="PROSITE" id="PS50881"/>
    </source>
</evidence>
<comment type="similarity">
    <text evidence="1 10">Belongs to the universal ribosomal protein uS5 family.</text>
</comment>
<feature type="compositionally biased region" description="Gly residues" evidence="11">
    <location>
        <begin position="34"/>
        <end position="67"/>
    </location>
</feature>
<dbReference type="GO" id="GO:0019843">
    <property type="term" value="F:rRNA binding"/>
    <property type="evidence" value="ECO:0007669"/>
    <property type="project" value="UniProtKB-KW"/>
</dbReference>